<dbReference type="SUPFAM" id="SSF88659">
    <property type="entry name" value="Sigma3 and sigma4 domains of RNA polymerase sigma factors"/>
    <property type="match status" value="1"/>
</dbReference>
<dbReference type="Gene3D" id="1.10.10.10">
    <property type="entry name" value="Winged helix-like DNA-binding domain superfamily/Winged helix DNA-binding domain"/>
    <property type="match status" value="1"/>
</dbReference>
<dbReference type="Pfam" id="PF15915">
    <property type="entry name" value="BAT"/>
    <property type="match status" value="1"/>
</dbReference>
<dbReference type="Pfam" id="PF04967">
    <property type="entry name" value="HTH_10"/>
    <property type="match status" value="1"/>
</dbReference>
<evidence type="ECO:0000256" key="2">
    <source>
        <dbReference type="ARBA" id="ARBA00023163"/>
    </source>
</evidence>
<dbReference type="PANTHER" id="PTHR34236:SF1">
    <property type="entry name" value="DIMETHYL SULFOXIDE REDUCTASE TRANSCRIPTIONAL ACTIVATOR"/>
    <property type="match status" value="1"/>
</dbReference>
<organism evidence="5 6">
    <name type="scientific">Halapricum salinum</name>
    <dbReference type="NCBI Taxonomy" id="1457250"/>
    <lineage>
        <taxon>Archaea</taxon>
        <taxon>Methanobacteriati</taxon>
        <taxon>Methanobacteriota</taxon>
        <taxon>Stenosarchaea group</taxon>
        <taxon>Halobacteria</taxon>
        <taxon>Halobacteriales</taxon>
        <taxon>Haloarculaceae</taxon>
        <taxon>Halapricum</taxon>
    </lineage>
</organism>
<dbReference type="OrthoDB" id="202021at2157"/>
<dbReference type="InterPro" id="IPR031803">
    <property type="entry name" value="BAT_GAF/HTH-assoc"/>
</dbReference>
<evidence type="ECO:0000313" key="5">
    <source>
        <dbReference type="EMBL" id="QCC51361.1"/>
    </source>
</evidence>
<dbReference type="AlphaFoldDB" id="A0A4D6HCT3"/>
<evidence type="ECO:0000256" key="1">
    <source>
        <dbReference type="ARBA" id="ARBA00023015"/>
    </source>
</evidence>
<feature type="domain" description="Bacterioopsin transcriptional activator GAF and HTH associated" evidence="4">
    <location>
        <begin position="6"/>
        <end position="130"/>
    </location>
</feature>
<keyword evidence="2" id="KW-0804">Transcription</keyword>
<dbReference type="KEGG" id="hsn:DV733_08935"/>
<dbReference type="RefSeq" id="WP_049995030.1">
    <property type="nucleotide sequence ID" value="NZ_CP031310.1"/>
</dbReference>
<keyword evidence="1" id="KW-0805">Transcription regulation</keyword>
<dbReference type="InterPro" id="IPR007050">
    <property type="entry name" value="HTH_bacterioopsin"/>
</dbReference>
<keyword evidence="6" id="KW-1185">Reference proteome</keyword>
<dbReference type="PANTHER" id="PTHR34236">
    <property type="entry name" value="DIMETHYL SULFOXIDE REDUCTASE TRANSCRIPTIONAL ACTIVATOR"/>
    <property type="match status" value="1"/>
</dbReference>
<feature type="domain" description="HTH bat-type" evidence="3">
    <location>
        <begin position="159"/>
        <end position="210"/>
    </location>
</feature>
<dbReference type="STRING" id="1457250.GCA_000755225_01116"/>
<dbReference type="Proteomes" id="UP000296706">
    <property type="component" value="Chromosome"/>
</dbReference>
<gene>
    <name evidence="5" type="ORF">DV733_08935</name>
</gene>
<sequence length="218" mass="24507">MSIIAEFSVTSPELTLVEATTSAPAVTLELTEQAATDPERPVLYFWANGDDLDTFETALEEDWTVTGVERYTDLDDRRLYRAQLSDEVEVVSYPVWVEAGGVQLSATCQNGVWRNRFRFPDRESFHEVREWSVENGLDFTLHSLYTETDNGHGPGETSLSPEQRETLVAAYEIGLYDIPQQSTAADLAGELGISQQAVSERLHRAYTTLVEEHVLEDE</sequence>
<proteinExistence type="predicted"/>
<evidence type="ECO:0000259" key="4">
    <source>
        <dbReference type="Pfam" id="PF15915"/>
    </source>
</evidence>
<accession>A0A4D6HCT3</accession>
<evidence type="ECO:0000313" key="6">
    <source>
        <dbReference type="Proteomes" id="UP000296706"/>
    </source>
</evidence>
<dbReference type="GeneID" id="39847982"/>
<protein>
    <submittedName>
        <fullName evidence="5">Helix-turn-helix domain-containing protein</fullName>
    </submittedName>
</protein>
<evidence type="ECO:0000259" key="3">
    <source>
        <dbReference type="Pfam" id="PF04967"/>
    </source>
</evidence>
<dbReference type="InterPro" id="IPR013324">
    <property type="entry name" value="RNA_pol_sigma_r3/r4-like"/>
</dbReference>
<dbReference type="EMBL" id="CP031310">
    <property type="protein sequence ID" value="QCC51361.1"/>
    <property type="molecule type" value="Genomic_DNA"/>
</dbReference>
<dbReference type="InterPro" id="IPR036388">
    <property type="entry name" value="WH-like_DNA-bd_sf"/>
</dbReference>
<name>A0A4D6HCT3_9EURY</name>
<reference evidence="5 6" key="1">
    <citation type="journal article" date="2019" name="Nat. Commun.">
        <title>A new type of DNA phosphorothioation-based antiviral system in archaea.</title>
        <authorList>
            <person name="Xiong L."/>
            <person name="Liu S."/>
            <person name="Chen S."/>
            <person name="Xiao Y."/>
            <person name="Zhu B."/>
            <person name="Gao Y."/>
            <person name="Zhang Y."/>
            <person name="Chen B."/>
            <person name="Luo J."/>
            <person name="Deng Z."/>
            <person name="Chen X."/>
            <person name="Wang L."/>
            <person name="Chen S."/>
        </authorList>
    </citation>
    <scope>NUCLEOTIDE SEQUENCE [LARGE SCALE GENOMIC DNA]</scope>
    <source>
        <strain evidence="5 6">CBA1105</strain>
    </source>
</reference>